<dbReference type="InterPro" id="IPR036691">
    <property type="entry name" value="Endo/exonu/phosph_ase_sf"/>
</dbReference>
<dbReference type="Gene3D" id="3.60.10.10">
    <property type="entry name" value="Endonuclease/exonuclease/phosphatase"/>
    <property type="match status" value="1"/>
</dbReference>
<evidence type="ECO:0008006" key="2">
    <source>
        <dbReference type="Google" id="ProtNLM"/>
    </source>
</evidence>
<accession>A0A2H6NC43</accession>
<dbReference type="SUPFAM" id="SSF56219">
    <property type="entry name" value="DNase I-like"/>
    <property type="match status" value="1"/>
</dbReference>
<proteinExistence type="predicted"/>
<sequence length="149" mass="18131">MLEIWLPHKKVLFVFIYAPNEKQQEFYKNLHEKIMEFEQNNVCIIGDFNAITDYQRDYKGEKKEKKRILPKSCLEIFKELNLSDVWRERNQDKQQYTFYSNPHKSWSRIDMAWMGGEIIEEVESIDILPNYWADHNPIKITWKGKKKQN</sequence>
<protein>
    <recommendedName>
        <fullName evidence="2">Endonuclease/exonuclease/phosphatase domain-containing protein</fullName>
    </recommendedName>
</protein>
<dbReference type="AlphaFoldDB" id="A0A2H6NC43"/>
<reference evidence="1" key="2">
    <citation type="submission" date="2017-12" db="EMBL/GenBank/DDBJ databases">
        <title>Coralsnake Venomics: Analyses of Venom Gland Transcriptomes and Proteomes of Six Brazilian Taxa.</title>
        <authorList>
            <person name="Aird S.D."/>
            <person name="Jorge da Silva N."/>
            <person name="Qiu L."/>
            <person name="Villar-Briones A."/>
            <person name="Aparecida-Saddi V."/>
            <person name="Campos-Telles M.P."/>
            <person name="Grau M."/>
            <person name="Mikheyev A.S."/>
        </authorList>
    </citation>
    <scope>NUCLEOTIDE SEQUENCE</scope>
    <source>
        <tissue evidence="1">Venom_gland</tissue>
    </source>
</reference>
<organism evidence="1">
    <name type="scientific">Micrurus carvalhoi</name>
    <dbReference type="NCBI Taxonomy" id="3147026"/>
    <lineage>
        <taxon>Eukaryota</taxon>
        <taxon>Metazoa</taxon>
        <taxon>Chordata</taxon>
        <taxon>Craniata</taxon>
        <taxon>Vertebrata</taxon>
        <taxon>Euteleostomi</taxon>
        <taxon>Lepidosauria</taxon>
        <taxon>Squamata</taxon>
        <taxon>Bifurcata</taxon>
        <taxon>Unidentata</taxon>
        <taxon>Episquamata</taxon>
        <taxon>Toxicofera</taxon>
        <taxon>Serpentes</taxon>
        <taxon>Colubroidea</taxon>
        <taxon>Elapidae</taxon>
        <taxon>Elapinae</taxon>
        <taxon>Micrurus</taxon>
    </lineage>
</organism>
<dbReference type="EMBL" id="IACI01082544">
    <property type="protein sequence ID" value="LAA29261.1"/>
    <property type="molecule type" value="Transcribed_RNA"/>
</dbReference>
<name>A0A2H6NC43_9SAUR</name>
<reference evidence="1" key="1">
    <citation type="submission" date="2017-07" db="EMBL/GenBank/DDBJ databases">
        <authorList>
            <person name="Mikheyev A."/>
            <person name="Grau M."/>
        </authorList>
    </citation>
    <scope>NUCLEOTIDE SEQUENCE</scope>
    <source>
        <tissue evidence="1">Venom_gland</tissue>
    </source>
</reference>
<evidence type="ECO:0000313" key="1">
    <source>
        <dbReference type="EMBL" id="LAA29261.1"/>
    </source>
</evidence>